<keyword evidence="4 7" id="KW-0479">Metal-binding</keyword>
<evidence type="ECO:0000256" key="10">
    <source>
        <dbReference type="SAM" id="SignalP"/>
    </source>
</evidence>
<keyword evidence="10" id="KW-0732">Signal</keyword>
<evidence type="ECO:0000259" key="11">
    <source>
        <dbReference type="SMART" id="SM01060"/>
    </source>
</evidence>
<dbReference type="EC" id="1.11.1.-" evidence="7"/>
<dbReference type="PANTHER" id="PTHR11465">
    <property type="entry name" value="CATALASE"/>
    <property type="match status" value="1"/>
</dbReference>
<reference evidence="13" key="1">
    <citation type="submission" date="2016-10" db="EMBL/GenBank/DDBJ databases">
        <authorList>
            <person name="Varghese N."/>
            <person name="Submissions S."/>
        </authorList>
    </citation>
    <scope>NUCLEOTIDE SEQUENCE [LARGE SCALE GENOMIC DNA]</scope>
    <source>
        <strain evidence="13">CGMCC 1.7285</strain>
    </source>
</reference>
<organism evidence="12 13">
    <name type="scientific">Pseudidiomarina maritima</name>
    <dbReference type="NCBI Taxonomy" id="519453"/>
    <lineage>
        <taxon>Bacteria</taxon>
        <taxon>Pseudomonadati</taxon>
        <taxon>Pseudomonadota</taxon>
        <taxon>Gammaproteobacteria</taxon>
        <taxon>Alteromonadales</taxon>
        <taxon>Idiomarinaceae</taxon>
        <taxon>Pseudidiomarina</taxon>
    </lineage>
</organism>
<evidence type="ECO:0000256" key="2">
    <source>
        <dbReference type="ARBA" id="ARBA00022559"/>
    </source>
</evidence>
<sequence>MKYALPSSLSLSLSAVALTMLTATAAHADDHNYAPPASANAQDFIAVFKELNGVHPGIRKAHAKGVCAAGTFTPSAAASQRFNTALFDSGEVPVTLRFSMGGGNPEADERQGTRGVGIQFQLPDNKQHNIAGITSALFSGSTPNHFLGLLQWNLKIMRGEATREDIAKYIAANPSMQAAVDWNKGRMPSSEYTNADYYGIHAFWVAGEQQREKFRWQLLPSSGNDYLTQEEQNSLPTTFLAERLVERLEADGEVSFDWHWTIGAEEDPTNDPSVLWPEDRERVNVGKITITAAGGEDCTPINFDPMRVVRGIQPSDDPVLPMRSAAYAISFGQRLSNQ</sequence>
<proteinExistence type="inferred from homology"/>
<dbReference type="EMBL" id="FOYU01000001">
    <property type="protein sequence ID" value="SFR37545.1"/>
    <property type="molecule type" value="Genomic_DNA"/>
</dbReference>
<dbReference type="GO" id="GO:0005737">
    <property type="term" value="C:cytoplasm"/>
    <property type="evidence" value="ECO:0007669"/>
    <property type="project" value="TreeGrafter"/>
</dbReference>
<dbReference type="GO" id="GO:0020037">
    <property type="term" value="F:heme binding"/>
    <property type="evidence" value="ECO:0007669"/>
    <property type="project" value="InterPro"/>
</dbReference>
<dbReference type="SUPFAM" id="SSF56634">
    <property type="entry name" value="Heme-dependent catalase-like"/>
    <property type="match status" value="1"/>
</dbReference>
<feature type="domain" description="Catalase core" evidence="11">
    <location>
        <begin position="21"/>
        <end position="335"/>
    </location>
</feature>
<evidence type="ECO:0000256" key="5">
    <source>
        <dbReference type="ARBA" id="ARBA00023002"/>
    </source>
</evidence>
<dbReference type="InterPro" id="IPR024168">
    <property type="entry name" value="Catalase_SrpA-type_pred"/>
</dbReference>
<protein>
    <recommendedName>
        <fullName evidence="7">Catalase-related peroxidase</fullName>
        <ecNumber evidence="7">1.11.1.-</ecNumber>
    </recommendedName>
</protein>
<dbReference type="GO" id="GO:0046872">
    <property type="term" value="F:metal ion binding"/>
    <property type="evidence" value="ECO:0007669"/>
    <property type="project" value="UniProtKB-KW"/>
</dbReference>
<accession>A0A1I6G5T4</accession>
<dbReference type="InterPro" id="IPR011614">
    <property type="entry name" value="Catalase_core"/>
</dbReference>
<feature type="signal peptide" evidence="10">
    <location>
        <begin position="1"/>
        <end position="28"/>
    </location>
</feature>
<feature type="binding site" description="axial binding residue" evidence="9">
    <location>
        <position position="327"/>
    </location>
    <ligand>
        <name>heme</name>
        <dbReference type="ChEBI" id="CHEBI:30413"/>
    </ligand>
    <ligandPart>
        <name>Fe</name>
        <dbReference type="ChEBI" id="CHEBI:18248"/>
    </ligandPart>
</feature>
<dbReference type="PIRSF" id="PIRSF000296">
    <property type="entry name" value="SrpA"/>
    <property type="match status" value="1"/>
</dbReference>
<dbReference type="Pfam" id="PF00199">
    <property type="entry name" value="Catalase"/>
    <property type="match status" value="1"/>
</dbReference>
<evidence type="ECO:0000256" key="4">
    <source>
        <dbReference type="ARBA" id="ARBA00022723"/>
    </source>
</evidence>
<name>A0A1I6G5T4_9GAMM</name>
<dbReference type="Gene3D" id="2.40.180.10">
    <property type="entry name" value="Catalase core domain"/>
    <property type="match status" value="1"/>
</dbReference>
<evidence type="ECO:0000256" key="3">
    <source>
        <dbReference type="ARBA" id="ARBA00022617"/>
    </source>
</evidence>
<dbReference type="GO" id="GO:0042542">
    <property type="term" value="P:response to hydrogen peroxide"/>
    <property type="evidence" value="ECO:0007669"/>
    <property type="project" value="TreeGrafter"/>
</dbReference>
<keyword evidence="2 7" id="KW-0575">Peroxidase</keyword>
<evidence type="ECO:0000256" key="8">
    <source>
        <dbReference type="PIRSR" id="PIRSR000296-1"/>
    </source>
</evidence>
<evidence type="ECO:0000256" key="9">
    <source>
        <dbReference type="PIRSR" id="PIRSR000296-2"/>
    </source>
</evidence>
<dbReference type="SMART" id="SM01060">
    <property type="entry name" value="Catalase"/>
    <property type="match status" value="1"/>
</dbReference>
<evidence type="ECO:0000313" key="12">
    <source>
        <dbReference type="EMBL" id="SFR37545.1"/>
    </source>
</evidence>
<evidence type="ECO:0000256" key="1">
    <source>
        <dbReference type="ARBA" id="ARBA00005329"/>
    </source>
</evidence>
<evidence type="ECO:0000256" key="7">
    <source>
        <dbReference type="PIRNR" id="PIRNR000296"/>
    </source>
</evidence>
<dbReference type="RefSeq" id="WP_092854429.1">
    <property type="nucleotide sequence ID" value="NZ_FOYU01000001.1"/>
</dbReference>
<feature type="active site" evidence="8">
    <location>
        <position position="62"/>
    </location>
</feature>
<dbReference type="PANTHER" id="PTHR11465:SF9">
    <property type="entry name" value="CATALASE"/>
    <property type="match status" value="1"/>
</dbReference>
<keyword evidence="3 7" id="KW-0349">Heme</keyword>
<comment type="function">
    <text evidence="7">Has an organic peroxide-dependent peroxidase activity.</text>
</comment>
<dbReference type="Gene3D" id="1.20.1280.120">
    <property type="match status" value="1"/>
</dbReference>
<dbReference type="AlphaFoldDB" id="A0A1I6G5T4"/>
<dbReference type="InterPro" id="IPR018028">
    <property type="entry name" value="Catalase"/>
</dbReference>
<keyword evidence="5 7" id="KW-0560">Oxidoreductase</keyword>
<comment type="similarity">
    <text evidence="1 7">Belongs to the catalase family.</text>
</comment>
<keyword evidence="13" id="KW-1185">Reference proteome</keyword>
<keyword evidence="6 7" id="KW-0408">Iron</keyword>
<dbReference type="InterPro" id="IPR020835">
    <property type="entry name" value="Catalase_sf"/>
</dbReference>
<evidence type="ECO:0000256" key="6">
    <source>
        <dbReference type="ARBA" id="ARBA00023004"/>
    </source>
</evidence>
<dbReference type="Proteomes" id="UP000199424">
    <property type="component" value="Unassembled WGS sequence"/>
</dbReference>
<gene>
    <name evidence="12" type="ORF">SAMN04488070_0210</name>
</gene>
<dbReference type="CDD" id="cd08153">
    <property type="entry name" value="srpA_like"/>
    <property type="match status" value="1"/>
</dbReference>
<feature type="chain" id="PRO_5011705435" description="Catalase-related peroxidase" evidence="10">
    <location>
        <begin position="29"/>
        <end position="338"/>
    </location>
</feature>
<dbReference type="GO" id="GO:0004096">
    <property type="term" value="F:catalase activity"/>
    <property type="evidence" value="ECO:0007669"/>
    <property type="project" value="InterPro"/>
</dbReference>
<dbReference type="GO" id="GO:0042744">
    <property type="term" value="P:hydrogen peroxide catabolic process"/>
    <property type="evidence" value="ECO:0007669"/>
    <property type="project" value="TreeGrafter"/>
</dbReference>
<comment type="cofactor">
    <cofactor evidence="7">
        <name>heme</name>
        <dbReference type="ChEBI" id="CHEBI:30413"/>
    </cofactor>
</comment>
<dbReference type="PROSITE" id="PS51402">
    <property type="entry name" value="CATALASE_3"/>
    <property type="match status" value="1"/>
</dbReference>
<evidence type="ECO:0000313" key="13">
    <source>
        <dbReference type="Proteomes" id="UP000199424"/>
    </source>
</evidence>